<dbReference type="PANTHER" id="PTHR21266">
    <property type="entry name" value="IRON-SULFUR DOMAIN CONTAINING PROTEIN"/>
    <property type="match status" value="1"/>
</dbReference>
<dbReference type="AlphaFoldDB" id="A0A9Q1RMQ3"/>
<sequence length="368" mass="41509">MANHGAPQQPLIQPIKTETQIAVSFIFATSAALSFPFSFCCSTKTFTRKCFKGGFGVFAVYEEAGGLTNKKSSWLTIFDVEDPRSKFPQSKGKFLDANQALEVARFDLQYCDWRARQDVLTIMLLHEKVVEVLNPLAWEYKSIGTVKKELAELQESLSQAHKEVHISEVRVSAALDKLAYMEALVNYRLLPERSAEESDRPSTSSGTSTLSRDMAKSKQPRRTLNVSGLVQEYNPHLKNFWYPIALSADIKDDTMVIPIDCFEEPWVIFRGKDGKPECVQNTCAHRACPFHLSSVKDGHIQCPYHGWEYSTDGKCEKMPSTKFLNVKIHSILPRPHIVMELPVEHGLLLDNLLDLAHAPFTHTSTFAK</sequence>
<keyword evidence="5" id="KW-0411">Iron-sulfur</keyword>
<evidence type="ECO:0000259" key="8">
    <source>
        <dbReference type="PROSITE" id="PS51296"/>
    </source>
</evidence>
<evidence type="ECO:0000256" key="4">
    <source>
        <dbReference type="ARBA" id="ARBA00023004"/>
    </source>
</evidence>
<dbReference type="GO" id="GO:0016491">
    <property type="term" value="F:oxidoreductase activity"/>
    <property type="evidence" value="ECO:0007669"/>
    <property type="project" value="TreeGrafter"/>
</dbReference>
<evidence type="ECO:0000256" key="1">
    <source>
        <dbReference type="ARBA" id="ARBA00022714"/>
    </source>
</evidence>
<evidence type="ECO:0000256" key="2">
    <source>
        <dbReference type="ARBA" id="ARBA00022723"/>
    </source>
</evidence>
<name>A0A9Q1RMQ3_9SOLA</name>
<dbReference type="InterPro" id="IPR036922">
    <property type="entry name" value="Rieske_2Fe-2S_sf"/>
</dbReference>
<evidence type="ECO:0000256" key="6">
    <source>
        <dbReference type="SAM" id="MobiDB-lite"/>
    </source>
</evidence>
<feature type="transmembrane region" description="Helical" evidence="7">
    <location>
        <begin position="21"/>
        <end position="39"/>
    </location>
</feature>
<keyword evidence="7" id="KW-0472">Membrane</keyword>
<evidence type="ECO:0000313" key="9">
    <source>
        <dbReference type="EMBL" id="KAJ8563630.1"/>
    </source>
</evidence>
<dbReference type="EMBL" id="JAJAGQ010000005">
    <property type="protein sequence ID" value="KAJ8563630.1"/>
    <property type="molecule type" value="Genomic_DNA"/>
</dbReference>
<keyword evidence="2" id="KW-0479">Metal-binding</keyword>
<dbReference type="GO" id="GO:0051537">
    <property type="term" value="F:2 iron, 2 sulfur cluster binding"/>
    <property type="evidence" value="ECO:0007669"/>
    <property type="project" value="UniProtKB-KW"/>
</dbReference>
<feature type="region of interest" description="Disordered" evidence="6">
    <location>
        <begin position="195"/>
        <end position="222"/>
    </location>
</feature>
<feature type="domain" description="Rieske" evidence="8">
    <location>
        <begin position="241"/>
        <end position="324"/>
    </location>
</feature>
<dbReference type="OrthoDB" id="426882at2759"/>
<accession>A0A9Q1RMQ3</accession>
<keyword evidence="10" id="KW-1185">Reference proteome</keyword>
<keyword evidence="7" id="KW-1133">Transmembrane helix</keyword>
<evidence type="ECO:0000313" key="10">
    <source>
        <dbReference type="Proteomes" id="UP001152561"/>
    </source>
</evidence>
<gene>
    <name evidence="9" type="ORF">K7X08_032082</name>
</gene>
<evidence type="ECO:0000256" key="3">
    <source>
        <dbReference type="ARBA" id="ARBA00022946"/>
    </source>
</evidence>
<dbReference type="PANTHER" id="PTHR21266:SF55">
    <property type="entry name" value="CHLOROPHYLLIDE A OXYGENASE, CHLOROPLASTIC-LIKE"/>
    <property type="match status" value="1"/>
</dbReference>
<protein>
    <recommendedName>
        <fullName evidence="8">Rieske domain-containing protein</fullName>
    </recommendedName>
</protein>
<evidence type="ECO:0000256" key="5">
    <source>
        <dbReference type="ARBA" id="ARBA00023014"/>
    </source>
</evidence>
<dbReference type="InterPro" id="IPR017941">
    <property type="entry name" value="Rieske_2Fe-2S"/>
</dbReference>
<dbReference type="GO" id="GO:0046872">
    <property type="term" value="F:metal ion binding"/>
    <property type="evidence" value="ECO:0007669"/>
    <property type="project" value="UniProtKB-KW"/>
</dbReference>
<dbReference type="Pfam" id="PF00355">
    <property type="entry name" value="Rieske"/>
    <property type="match status" value="1"/>
</dbReference>
<reference evidence="10" key="1">
    <citation type="journal article" date="2023" name="Proc. Natl. Acad. Sci. U.S.A.">
        <title>Genomic and structural basis for evolution of tropane alkaloid biosynthesis.</title>
        <authorList>
            <person name="Wanga Y.-J."/>
            <person name="Taina T."/>
            <person name="Yua J.-Y."/>
            <person name="Lia J."/>
            <person name="Xua B."/>
            <person name="Chenc J."/>
            <person name="D'Auriad J.C."/>
            <person name="Huanga J.-P."/>
            <person name="Huanga S.-X."/>
        </authorList>
    </citation>
    <scope>NUCLEOTIDE SEQUENCE [LARGE SCALE GENOMIC DNA]</scope>
    <source>
        <strain evidence="10">cv. KIB-2019</strain>
    </source>
</reference>
<comment type="caution">
    <text evidence="9">The sequence shown here is derived from an EMBL/GenBank/DDBJ whole genome shotgun (WGS) entry which is preliminary data.</text>
</comment>
<dbReference type="InterPro" id="IPR050584">
    <property type="entry name" value="Cholesterol_7-desaturase"/>
</dbReference>
<organism evidence="9 10">
    <name type="scientific">Anisodus acutangulus</name>
    <dbReference type="NCBI Taxonomy" id="402998"/>
    <lineage>
        <taxon>Eukaryota</taxon>
        <taxon>Viridiplantae</taxon>
        <taxon>Streptophyta</taxon>
        <taxon>Embryophyta</taxon>
        <taxon>Tracheophyta</taxon>
        <taxon>Spermatophyta</taxon>
        <taxon>Magnoliopsida</taxon>
        <taxon>eudicotyledons</taxon>
        <taxon>Gunneridae</taxon>
        <taxon>Pentapetalae</taxon>
        <taxon>asterids</taxon>
        <taxon>lamiids</taxon>
        <taxon>Solanales</taxon>
        <taxon>Solanaceae</taxon>
        <taxon>Solanoideae</taxon>
        <taxon>Hyoscyameae</taxon>
        <taxon>Anisodus</taxon>
    </lineage>
</organism>
<proteinExistence type="predicted"/>
<dbReference type="Gene3D" id="2.102.10.10">
    <property type="entry name" value="Rieske [2Fe-2S] iron-sulphur domain"/>
    <property type="match status" value="1"/>
</dbReference>
<dbReference type="SUPFAM" id="SSF50022">
    <property type="entry name" value="ISP domain"/>
    <property type="match status" value="1"/>
</dbReference>
<dbReference type="Proteomes" id="UP001152561">
    <property type="component" value="Unassembled WGS sequence"/>
</dbReference>
<feature type="compositionally biased region" description="Polar residues" evidence="6">
    <location>
        <begin position="201"/>
        <end position="211"/>
    </location>
</feature>
<dbReference type="Gene3D" id="3.90.380.10">
    <property type="entry name" value="Naphthalene 1,2-dioxygenase Alpha Subunit, Chain A, domain 1"/>
    <property type="match status" value="1"/>
</dbReference>
<keyword evidence="4" id="KW-0408">Iron</keyword>
<keyword evidence="1" id="KW-0001">2Fe-2S</keyword>
<keyword evidence="7" id="KW-0812">Transmembrane</keyword>
<dbReference type="PROSITE" id="PS51296">
    <property type="entry name" value="RIESKE"/>
    <property type="match status" value="1"/>
</dbReference>
<evidence type="ECO:0000256" key="7">
    <source>
        <dbReference type="SAM" id="Phobius"/>
    </source>
</evidence>
<dbReference type="GO" id="GO:0005737">
    <property type="term" value="C:cytoplasm"/>
    <property type="evidence" value="ECO:0007669"/>
    <property type="project" value="TreeGrafter"/>
</dbReference>
<keyword evidence="3" id="KW-0809">Transit peptide</keyword>